<comment type="caution">
    <text evidence="3">The sequence shown here is derived from an EMBL/GenBank/DDBJ whole genome shotgun (WGS) entry which is preliminary data.</text>
</comment>
<evidence type="ECO:0000256" key="2">
    <source>
        <dbReference type="SAM" id="Phobius"/>
    </source>
</evidence>
<feature type="transmembrane region" description="Helical" evidence="2">
    <location>
        <begin position="336"/>
        <end position="353"/>
    </location>
</feature>
<proteinExistence type="predicted"/>
<reference evidence="3 4" key="1">
    <citation type="submission" date="2020-10" db="EMBL/GenBank/DDBJ databases">
        <title>Connecting structure to function with the recovery of over 1000 high-quality activated sludge metagenome-assembled genomes encoding full-length rRNA genes using long-read sequencing.</title>
        <authorList>
            <person name="Singleton C.M."/>
            <person name="Petriglieri F."/>
            <person name="Kristensen J.M."/>
            <person name="Kirkegaard R.H."/>
            <person name="Michaelsen T.Y."/>
            <person name="Andersen M.H."/>
            <person name="Karst S.M."/>
            <person name="Dueholm M.S."/>
            <person name="Nielsen P.H."/>
            <person name="Albertsen M."/>
        </authorList>
    </citation>
    <scope>NUCLEOTIDE SEQUENCE [LARGE SCALE GENOMIC DNA]</scope>
    <source>
        <strain evidence="3">Lyne_18-Q3-R50-59_MAXAC.006</strain>
    </source>
</reference>
<feature type="compositionally biased region" description="Basic and acidic residues" evidence="1">
    <location>
        <begin position="192"/>
        <end position="201"/>
    </location>
</feature>
<dbReference type="Pfam" id="PF06240">
    <property type="entry name" value="COXG"/>
    <property type="match status" value="1"/>
</dbReference>
<dbReference type="PANTHER" id="PTHR38588:SF1">
    <property type="entry name" value="BLL0334 PROTEIN"/>
    <property type="match status" value="1"/>
</dbReference>
<dbReference type="Gene3D" id="3.30.530.20">
    <property type="match status" value="1"/>
</dbReference>
<feature type="compositionally biased region" description="Low complexity" evidence="1">
    <location>
        <begin position="219"/>
        <end position="228"/>
    </location>
</feature>
<dbReference type="Proteomes" id="UP000727993">
    <property type="component" value="Unassembled WGS sequence"/>
</dbReference>
<dbReference type="SUPFAM" id="SSF55961">
    <property type="entry name" value="Bet v1-like"/>
    <property type="match status" value="1"/>
</dbReference>
<dbReference type="PANTHER" id="PTHR38588">
    <property type="entry name" value="BLL0334 PROTEIN"/>
    <property type="match status" value="1"/>
</dbReference>
<name>A0A936NA72_9ACTN</name>
<evidence type="ECO:0000313" key="3">
    <source>
        <dbReference type="EMBL" id="MBK9296478.1"/>
    </source>
</evidence>
<keyword evidence="2" id="KW-0812">Transmembrane</keyword>
<dbReference type="InterPro" id="IPR010419">
    <property type="entry name" value="CO_DH_gsu"/>
</dbReference>
<feature type="region of interest" description="Disordered" evidence="1">
    <location>
        <begin position="153"/>
        <end position="311"/>
    </location>
</feature>
<evidence type="ECO:0000313" key="4">
    <source>
        <dbReference type="Proteomes" id="UP000727993"/>
    </source>
</evidence>
<feature type="compositionally biased region" description="Low complexity" evidence="1">
    <location>
        <begin position="283"/>
        <end position="309"/>
    </location>
</feature>
<keyword evidence="2" id="KW-1133">Transmembrane helix</keyword>
<dbReference type="EMBL" id="JADJZA010000002">
    <property type="protein sequence ID" value="MBK9296478.1"/>
    <property type="molecule type" value="Genomic_DNA"/>
</dbReference>
<dbReference type="InterPro" id="IPR023393">
    <property type="entry name" value="START-like_dom_sf"/>
</dbReference>
<dbReference type="CDD" id="cd07823">
    <property type="entry name" value="SRPBCC_5"/>
    <property type="match status" value="1"/>
</dbReference>
<organism evidence="3 4">
    <name type="scientific">Candidatus Neomicrothrix subdominans</name>
    <dbReference type="NCBI Taxonomy" id="2954438"/>
    <lineage>
        <taxon>Bacteria</taxon>
        <taxon>Bacillati</taxon>
        <taxon>Actinomycetota</taxon>
        <taxon>Acidimicrobiia</taxon>
        <taxon>Acidimicrobiales</taxon>
        <taxon>Microthrixaceae</taxon>
        <taxon>Candidatus Neomicrothrix</taxon>
    </lineage>
</organism>
<sequence>MELSNTFEVKAPIEEAWTKLTDLELIAPAMPGAQLEEVEGDEYRGTVKVKVGPITAKYKGTAKIVDKDDDAKMVIIDAKGRDTRGQGNANATITAQLTEAGADVTKVELVTDLTLTGKVAQFARGVLSDVSTKLIGQFVDNLESDVFAGGDKASTAAAQPQDEADEAGPAATDKTAEAKDTTGKAASTAADKTTDTKDTTGKAEPPATAKSTDTKDTTGKAGSAATTGPGESAADAGEMLSSASGAEEPDSTVAASNDDASSEASPGKTADTDAVDSSKPLDADSATGAGAASGTPSARATDATAAAPAGVRKINSPEAEAVDLLDSAGAPLAKRVLPALGLLALVLLIIRILRNRSSR</sequence>
<accession>A0A936NA72</accession>
<feature type="compositionally biased region" description="Low complexity" evidence="1">
    <location>
        <begin position="254"/>
        <end position="265"/>
    </location>
</feature>
<evidence type="ECO:0000256" key="1">
    <source>
        <dbReference type="SAM" id="MobiDB-lite"/>
    </source>
</evidence>
<protein>
    <submittedName>
        <fullName evidence="3">Carbon monoxide dehydrogenase</fullName>
    </submittedName>
</protein>
<keyword evidence="2" id="KW-0472">Membrane</keyword>
<dbReference type="AlphaFoldDB" id="A0A936NA72"/>
<gene>
    <name evidence="3" type="ORF">IPN02_06400</name>
</gene>